<keyword evidence="5" id="KW-0804">Transcription</keyword>
<organism evidence="7 8">
    <name type="scientific">Thlaspi arvense</name>
    <name type="common">Field penny-cress</name>
    <dbReference type="NCBI Taxonomy" id="13288"/>
    <lineage>
        <taxon>Eukaryota</taxon>
        <taxon>Viridiplantae</taxon>
        <taxon>Streptophyta</taxon>
        <taxon>Embryophyta</taxon>
        <taxon>Tracheophyta</taxon>
        <taxon>Spermatophyta</taxon>
        <taxon>Magnoliopsida</taxon>
        <taxon>eudicotyledons</taxon>
        <taxon>Gunneridae</taxon>
        <taxon>Pentapetalae</taxon>
        <taxon>rosids</taxon>
        <taxon>malvids</taxon>
        <taxon>Brassicales</taxon>
        <taxon>Brassicaceae</taxon>
        <taxon>Thlaspideae</taxon>
        <taxon>Thlaspi</taxon>
    </lineage>
</organism>
<evidence type="ECO:0000256" key="4">
    <source>
        <dbReference type="ARBA" id="ARBA00022478"/>
    </source>
</evidence>
<evidence type="ECO:0000256" key="3">
    <source>
        <dbReference type="ARBA" id="ARBA00016672"/>
    </source>
</evidence>
<dbReference type="AlphaFoldDB" id="A0AAU9R6W1"/>
<evidence type="ECO:0000256" key="1">
    <source>
        <dbReference type="ARBA" id="ARBA00004123"/>
    </source>
</evidence>
<name>A0AAU9R6W1_THLAR</name>
<dbReference type="InterPro" id="IPR010997">
    <property type="entry name" value="HRDC-like_sf"/>
</dbReference>
<dbReference type="GO" id="GO:0006384">
    <property type="term" value="P:transcription initiation at RNA polymerase III promoter"/>
    <property type="evidence" value="ECO:0007669"/>
    <property type="project" value="InterPro"/>
</dbReference>
<evidence type="ECO:0000256" key="6">
    <source>
        <dbReference type="ARBA" id="ARBA00023242"/>
    </source>
</evidence>
<keyword evidence="8" id="KW-1185">Reference proteome</keyword>
<gene>
    <name evidence="7" type="ORF">TAV2_LOCUS3914</name>
</gene>
<comment type="similarity">
    <text evidence="2">Belongs to the eukaryotic RPC9 RNA polymerase subunit family.</text>
</comment>
<dbReference type="PANTHER" id="PTHR15561">
    <property type="entry name" value="CALCITONIN GENE-RELATED PEPTIDE-RECEPTOR COMPONENT PROTEIN"/>
    <property type="match status" value="1"/>
</dbReference>
<dbReference type="SUPFAM" id="SSF47819">
    <property type="entry name" value="HRDC-like"/>
    <property type="match status" value="1"/>
</dbReference>
<evidence type="ECO:0000256" key="2">
    <source>
        <dbReference type="ARBA" id="ARBA00006898"/>
    </source>
</evidence>
<dbReference type="GO" id="GO:0000166">
    <property type="term" value="F:nucleotide binding"/>
    <property type="evidence" value="ECO:0007669"/>
    <property type="project" value="InterPro"/>
</dbReference>
<accession>A0AAU9R6W1</accession>
<reference evidence="7 8" key="1">
    <citation type="submission" date="2022-03" db="EMBL/GenBank/DDBJ databases">
        <authorList>
            <person name="Nunn A."/>
            <person name="Chopra R."/>
            <person name="Nunn A."/>
            <person name="Contreras Garrido A."/>
        </authorList>
    </citation>
    <scope>NUCLEOTIDE SEQUENCE [LARGE SCALE GENOMIC DNA]</scope>
</reference>
<dbReference type="EMBL" id="OU466857">
    <property type="protein sequence ID" value="CAH2035153.1"/>
    <property type="molecule type" value="Genomic_DNA"/>
</dbReference>
<dbReference type="GO" id="GO:0005666">
    <property type="term" value="C:RNA polymerase III complex"/>
    <property type="evidence" value="ECO:0007669"/>
    <property type="project" value="InterPro"/>
</dbReference>
<evidence type="ECO:0000313" key="8">
    <source>
        <dbReference type="Proteomes" id="UP000836841"/>
    </source>
</evidence>
<proteinExistence type="inferred from homology"/>
<dbReference type="Proteomes" id="UP000836841">
    <property type="component" value="Chromosome 1"/>
</dbReference>
<dbReference type="Pfam" id="PF03874">
    <property type="entry name" value="RNA_pol_Rpb4"/>
    <property type="match status" value="1"/>
</dbReference>
<dbReference type="PANTHER" id="PTHR15561:SF0">
    <property type="entry name" value="DNA-DIRECTED RNA POLYMERASE III SUBUNIT RPC9"/>
    <property type="match status" value="1"/>
</dbReference>
<evidence type="ECO:0000256" key="5">
    <source>
        <dbReference type="ARBA" id="ARBA00023163"/>
    </source>
</evidence>
<dbReference type="Gene3D" id="1.20.1250.40">
    <property type="match status" value="1"/>
</dbReference>
<dbReference type="InterPro" id="IPR038324">
    <property type="entry name" value="Rpb4/RPC9_sf"/>
</dbReference>
<keyword evidence="4" id="KW-0240">DNA-directed RNA polymerase</keyword>
<comment type="subcellular location">
    <subcellularLocation>
        <location evidence="1">Nucleus</location>
    </subcellularLocation>
</comment>
<dbReference type="InterPro" id="IPR038846">
    <property type="entry name" value="RPC9"/>
</dbReference>
<keyword evidence="6" id="KW-0539">Nucleus</keyword>
<evidence type="ECO:0000313" key="7">
    <source>
        <dbReference type="EMBL" id="CAH2035153.1"/>
    </source>
</evidence>
<sequence length="194" mass="22319">MFSYLLSIRLLNQSIRSMIMLVETAAYTQTQESVNKLSEKCKDFKVAKAESLNIINLRPSSTVELMPVCGFSPLFYLLVINLLHLWCYDAFSFDFTSSMTTLNTLALSDVMNIWLTNKIDEAKDLSCSNFILEVDFDEENKVPVCCDEFKTRAYIVGKDMYKQVYKDTTKGSFLNWPLPSLVHIQRDTKEKEVS</sequence>
<dbReference type="InterPro" id="IPR005574">
    <property type="entry name" value="Rpb4/RPC9"/>
</dbReference>
<protein>
    <recommendedName>
        <fullName evidence="3">DNA-directed RNA polymerase III subunit RPC9</fullName>
    </recommendedName>
</protein>